<dbReference type="Gene3D" id="3.40.50.10490">
    <property type="entry name" value="Glucose-6-phosphate isomerase like protein, domain 1"/>
    <property type="match status" value="2"/>
</dbReference>
<dbReference type="CDD" id="cd05009">
    <property type="entry name" value="SIS_GlmS_GlmD_2"/>
    <property type="match status" value="1"/>
</dbReference>
<evidence type="ECO:0000259" key="2">
    <source>
        <dbReference type="PROSITE" id="PS51464"/>
    </source>
</evidence>
<dbReference type="RefSeq" id="WP_061574168.1">
    <property type="nucleotide sequence ID" value="NZ_JAABON010000068.1"/>
</dbReference>
<dbReference type="Pfam" id="PF01380">
    <property type="entry name" value="SIS"/>
    <property type="match status" value="1"/>
</dbReference>
<sequence>MNIEDYMKETPVKMKEIIQGADELFAEVRKEKFSRIVVTGSGTSYHSAAQTKKLMQHFLGIYVDVFYPFQIDKETFLDDASKTLLIGISQGGSSYSTYHAMKTGKEAGCSIASMAGTEGALIDEISDYILTVRCGEETAGAKTKGFYCTKLNLTLFALQLAKSYGRISAEDYAAEITQLEAYADHFPAIYEQSLQWVSQNRENLAAAKDIRVVGTKEIYGDTLESALKLLETMRIPVTGYEFEEFVHGIYNAVNEDSTIIILDTGEEGRVETLINVLSDWTNHIYVIGKNGRETPKDLKADFLNHPFYKTYEYIIPVQLVCAYVPQLKGIDPSTPKDKDFHRKLGSKKLDR</sequence>
<dbReference type="PANTHER" id="PTHR10937">
    <property type="entry name" value="GLUCOSAMINE--FRUCTOSE-6-PHOSPHATE AMINOTRANSFERASE, ISOMERIZING"/>
    <property type="match status" value="1"/>
</dbReference>
<evidence type="ECO:0000313" key="3">
    <source>
        <dbReference type="EMBL" id="KYC73347.1"/>
    </source>
</evidence>
<name>A0A150KIV9_HEYCO</name>
<dbReference type="InterPro" id="IPR035466">
    <property type="entry name" value="GlmS/AgaS_SIS"/>
</dbReference>
<dbReference type="PANTHER" id="PTHR10937:SF17">
    <property type="entry name" value="GLUCOSAMINE-FRUCTOSE-6-PHOSPHATE AMINOTRANSFERASE"/>
    <property type="match status" value="1"/>
</dbReference>
<dbReference type="AlphaFoldDB" id="A0A150KIV9"/>
<dbReference type="CDD" id="cd05008">
    <property type="entry name" value="SIS_GlmS_GlmD_1"/>
    <property type="match status" value="1"/>
</dbReference>
<proteinExistence type="predicted"/>
<dbReference type="EMBL" id="LQYI01000007">
    <property type="protein sequence ID" value="KYC73347.1"/>
    <property type="molecule type" value="Genomic_DNA"/>
</dbReference>
<dbReference type="GO" id="GO:0006002">
    <property type="term" value="P:fructose 6-phosphate metabolic process"/>
    <property type="evidence" value="ECO:0007669"/>
    <property type="project" value="TreeGrafter"/>
</dbReference>
<dbReference type="InterPro" id="IPR046348">
    <property type="entry name" value="SIS_dom_sf"/>
</dbReference>
<evidence type="ECO:0000313" key="4">
    <source>
        <dbReference type="Proteomes" id="UP000075304"/>
    </source>
</evidence>
<keyword evidence="1" id="KW-0677">Repeat</keyword>
<accession>A0A150KIV9</accession>
<dbReference type="GO" id="GO:0006047">
    <property type="term" value="P:UDP-N-acetylglucosamine metabolic process"/>
    <property type="evidence" value="ECO:0007669"/>
    <property type="project" value="TreeGrafter"/>
</dbReference>
<dbReference type="PATRIC" id="fig|1398.25.peg.3233"/>
<dbReference type="GO" id="GO:0004360">
    <property type="term" value="F:glutamine-fructose-6-phosphate transaminase (isomerizing) activity"/>
    <property type="evidence" value="ECO:0007669"/>
    <property type="project" value="TreeGrafter"/>
</dbReference>
<gene>
    <name evidence="3" type="ORF">B4099_0973</name>
</gene>
<comment type="caution">
    <text evidence="3">The sequence shown here is derived from an EMBL/GenBank/DDBJ whole genome shotgun (WGS) entry which is preliminary data.</text>
</comment>
<dbReference type="InterPro" id="IPR001347">
    <property type="entry name" value="SIS_dom"/>
</dbReference>
<reference evidence="3 4" key="1">
    <citation type="submission" date="2016-01" db="EMBL/GenBank/DDBJ databases">
        <title>Genome Sequences of Twelve Sporeforming Bacillus Species Isolated from Foods.</title>
        <authorList>
            <person name="Berendsen E.M."/>
            <person name="Wells-Bennik M.H."/>
            <person name="Krawcyk A.O."/>
            <person name="De Jong A."/>
            <person name="Holsappel S."/>
            <person name="Eijlander R.T."/>
            <person name="Kuipers O.P."/>
        </authorList>
    </citation>
    <scope>NUCLEOTIDE SEQUENCE [LARGE SCALE GENOMIC DNA]</scope>
    <source>
        <strain evidence="3 4">B4099</strain>
    </source>
</reference>
<dbReference type="GO" id="GO:0097367">
    <property type="term" value="F:carbohydrate derivative binding"/>
    <property type="evidence" value="ECO:0007669"/>
    <property type="project" value="InterPro"/>
</dbReference>
<dbReference type="InterPro" id="IPR035490">
    <property type="entry name" value="GlmS/FrlB_SIS"/>
</dbReference>
<dbReference type="PROSITE" id="PS51464">
    <property type="entry name" value="SIS"/>
    <property type="match status" value="1"/>
</dbReference>
<dbReference type="Proteomes" id="UP000075304">
    <property type="component" value="Unassembled WGS sequence"/>
</dbReference>
<dbReference type="SUPFAM" id="SSF53697">
    <property type="entry name" value="SIS domain"/>
    <property type="match status" value="1"/>
</dbReference>
<feature type="domain" description="SIS" evidence="2">
    <location>
        <begin position="24"/>
        <end position="166"/>
    </location>
</feature>
<organism evidence="3 4">
    <name type="scientific">Heyndrickxia coagulans</name>
    <name type="common">Weizmannia coagulans</name>
    <dbReference type="NCBI Taxonomy" id="1398"/>
    <lineage>
        <taxon>Bacteria</taxon>
        <taxon>Bacillati</taxon>
        <taxon>Bacillota</taxon>
        <taxon>Bacilli</taxon>
        <taxon>Bacillales</taxon>
        <taxon>Bacillaceae</taxon>
        <taxon>Heyndrickxia</taxon>
    </lineage>
</organism>
<evidence type="ECO:0000256" key="1">
    <source>
        <dbReference type="ARBA" id="ARBA00022737"/>
    </source>
</evidence>
<protein>
    <recommendedName>
        <fullName evidence="2">SIS domain-containing protein</fullName>
    </recommendedName>
</protein>
<dbReference type="GO" id="GO:0006487">
    <property type="term" value="P:protein N-linked glycosylation"/>
    <property type="evidence" value="ECO:0007669"/>
    <property type="project" value="TreeGrafter"/>
</dbReference>